<dbReference type="RefSeq" id="WP_169456109.1">
    <property type="nucleotide sequence ID" value="NZ_CP051774.1"/>
</dbReference>
<feature type="signal peptide" evidence="1">
    <location>
        <begin position="1"/>
        <end position="24"/>
    </location>
</feature>
<protein>
    <recommendedName>
        <fullName evidence="4">PEP-CTERM sorting domain-containing protein</fullName>
    </recommendedName>
</protein>
<reference evidence="2 3" key="1">
    <citation type="submission" date="2020-04" db="EMBL/GenBank/DDBJ databases">
        <title>Luteolibacter sp. G-1-1-1 isolated from soil.</title>
        <authorList>
            <person name="Dahal R.H."/>
        </authorList>
    </citation>
    <scope>NUCLEOTIDE SEQUENCE [LARGE SCALE GENOMIC DNA]</scope>
    <source>
        <strain evidence="2 3">G-1-1-1</strain>
    </source>
</reference>
<proteinExistence type="predicted"/>
<accession>A0A858RP23</accession>
<dbReference type="AlphaFoldDB" id="A0A858RP23"/>
<evidence type="ECO:0000313" key="2">
    <source>
        <dbReference type="EMBL" id="QJE97683.1"/>
    </source>
</evidence>
<evidence type="ECO:0000313" key="3">
    <source>
        <dbReference type="Proteomes" id="UP000501812"/>
    </source>
</evidence>
<sequence>MKTTTLPLLKIALLSTLIAGSVQAEYLADKDPVTAGNQPGSIYTPVTLTGSTMSEGWEQLSSSVYPGNGSFPGTAAWVGALGSQVGPDAGANGLGKVSNGLAGGPYPASASIYFGGVLNLPNTNGGTLEVEASSTGFLSGTKTVVFHLDIGEAWTYDLYNRTAPVLTVTSSSGTYTVNASYGSRYAKVYNGQVLMNGVWEDLYINSRAYQFDLDLVPGTVSGFTVTFTGVQHAQIHGLGLQQSTDVYTGTNALPTHVP</sequence>
<organism evidence="2 3">
    <name type="scientific">Luteolibacter luteus</name>
    <dbReference type="NCBI Taxonomy" id="2728835"/>
    <lineage>
        <taxon>Bacteria</taxon>
        <taxon>Pseudomonadati</taxon>
        <taxon>Verrucomicrobiota</taxon>
        <taxon>Verrucomicrobiia</taxon>
        <taxon>Verrucomicrobiales</taxon>
        <taxon>Verrucomicrobiaceae</taxon>
        <taxon>Luteolibacter</taxon>
    </lineage>
</organism>
<feature type="chain" id="PRO_5032830244" description="PEP-CTERM sorting domain-containing protein" evidence="1">
    <location>
        <begin position="25"/>
        <end position="258"/>
    </location>
</feature>
<dbReference type="KEGG" id="luo:HHL09_18485"/>
<dbReference type="EMBL" id="CP051774">
    <property type="protein sequence ID" value="QJE97683.1"/>
    <property type="molecule type" value="Genomic_DNA"/>
</dbReference>
<keyword evidence="3" id="KW-1185">Reference proteome</keyword>
<name>A0A858RP23_9BACT</name>
<evidence type="ECO:0000256" key="1">
    <source>
        <dbReference type="SAM" id="SignalP"/>
    </source>
</evidence>
<dbReference type="Proteomes" id="UP000501812">
    <property type="component" value="Chromosome"/>
</dbReference>
<evidence type="ECO:0008006" key="4">
    <source>
        <dbReference type="Google" id="ProtNLM"/>
    </source>
</evidence>
<gene>
    <name evidence="2" type="ORF">HHL09_18485</name>
</gene>
<keyword evidence="1" id="KW-0732">Signal</keyword>